<dbReference type="GO" id="GO:0008270">
    <property type="term" value="F:zinc ion binding"/>
    <property type="evidence" value="ECO:0007669"/>
    <property type="project" value="UniProtKB-KW"/>
</dbReference>
<evidence type="ECO:0000256" key="2">
    <source>
        <dbReference type="ARBA" id="ARBA00005383"/>
    </source>
</evidence>
<dbReference type="CDD" id="cd14944">
    <property type="entry name" value="TRAPPC6A_Trs33"/>
    <property type="match status" value="1"/>
</dbReference>
<evidence type="ECO:0000259" key="11">
    <source>
        <dbReference type="PROSITE" id="PS51466"/>
    </source>
</evidence>
<evidence type="ECO:0000259" key="9">
    <source>
        <dbReference type="PROSITE" id="PS50800"/>
    </source>
</evidence>
<dbReference type="PROSITE" id="PS51466">
    <property type="entry name" value="PINIT"/>
    <property type="match status" value="1"/>
</dbReference>
<dbReference type="Gene3D" id="2.60.120.780">
    <property type="entry name" value="PINIT domain"/>
    <property type="match status" value="1"/>
</dbReference>
<evidence type="ECO:0000256" key="4">
    <source>
        <dbReference type="ARBA" id="ARBA00022723"/>
    </source>
</evidence>
<dbReference type="PROSITE" id="PS51044">
    <property type="entry name" value="ZF_SP_RING"/>
    <property type="match status" value="1"/>
</dbReference>
<comment type="similarity">
    <text evidence="2">Belongs to the PIAS family.</text>
</comment>
<keyword evidence="4" id="KW-0479">Metal-binding</keyword>
<dbReference type="SUPFAM" id="SSF111126">
    <property type="entry name" value="Ligand-binding domain in the NO signalling and Golgi transport"/>
    <property type="match status" value="1"/>
</dbReference>
<evidence type="ECO:0008006" key="14">
    <source>
        <dbReference type="Google" id="ProtNLM"/>
    </source>
</evidence>
<dbReference type="AlphaFoldDB" id="A0A1B7NWH5"/>
<keyword evidence="6" id="KW-0862">Zinc</keyword>
<proteinExistence type="inferred from homology"/>
<dbReference type="UniPathway" id="UPA00886"/>
<evidence type="ECO:0000256" key="1">
    <source>
        <dbReference type="ARBA" id="ARBA00004718"/>
    </source>
</evidence>
<dbReference type="PANTHER" id="PTHR12817">
    <property type="entry name" value="TRAFFICKING PROTEIN PARTICLE COMPLEX SUBUNIT 6B"/>
    <property type="match status" value="1"/>
</dbReference>
<evidence type="ECO:0000259" key="10">
    <source>
        <dbReference type="PROSITE" id="PS51044"/>
    </source>
</evidence>
<dbReference type="InterPro" id="IPR004181">
    <property type="entry name" value="Znf_MIZ"/>
</dbReference>
<feature type="domain" description="SP-RING-type" evidence="10">
    <location>
        <begin position="290"/>
        <end position="381"/>
    </location>
</feature>
<dbReference type="GO" id="GO:0016925">
    <property type="term" value="P:protein sumoylation"/>
    <property type="evidence" value="ECO:0007669"/>
    <property type="project" value="UniProtKB-UniPathway"/>
</dbReference>
<dbReference type="PROSITE" id="PS50800">
    <property type="entry name" value="SAP"/>
    <property type="match status" value="1"/>
</dbReference>
<dbReference type="InterPro" id="IPR037992">
    <property type="entry name" value="TRAPPC6/Trs33"/>
</dbReference>
<dbReference type="Proteomes" id="UP000091918">
    <property type="component" value="Unassembled WGS sequence"/>
</dbReference>
<dbReference type="Gene3D" id="3.30.40.10">
    <property type="entry name" value="Zinc/RING finger domain, C3HC4 (zinc finger)"/>
    <property type="match status" value="1"/>
</dbReference>
<feature type="compositionally biased region" description="Acidic residues" evidence="8">
    <location>
        <begin position="474"/>
        <end position="483"/>
    </location>
</feature>
<name>A0A1B7NWH5_9EURO</name>
<dbReference type="FunFam" id="3.30.1380.20:FF:000020">
    <property type="entry name" value="Trafficking protein particle complex subunit 6B"/>
    <property type="match status" value="1"/>
</dbReference>
<dbReference type="InterPro" id="IPR023321">
    <property type="entry name" value="PINIT"/>
</dbReference>
<dbReference type="Pfam" id="PF02891">
    <property type="entry name" value="zf-MIZ"/>
    <property type="match status" value="1"/>
</dbReference>
<dbReference type="InterPro" id="IPR007194">
    <property type="entry name" value="TRAPP_component"/>
</dbReference>
<dbReference type="Gene3D" id="3.30.1380.20">
    <property type="entry name" value="Trafficking protein particle complex subunit 3"/>
    <property type="match status" value="1"/>
</dbReference>
<organism evidence="12 13">
    <name type="scientific">Emergomyces africanus</name>
    <dbReference type="NCBI Taxonomy" id="1955775"/>
    <lineage>
        <taxon>Eukaryota</taxon>
        <taxon>Fungi</taxon>
        <taxon>Dikarya</taxon>
        <taxon>Ascomycota</taxon>
        <taxon>Pezizomycotina</taxon>
        <taxon>Eurotiomycetes</taxon>
        <taxon>Eurotiomycetidae</taxon>
        <taxon>Onygenales</taxon>
        <taxon>Ajellomycetaceae</taxon>
        <taxon>Emergomyces</taxon>
    </lineage>
</organism>
<dbReference type="InterPro" id="IPR003034">
    <property type="entry name" value="SAP_dom"/>
</dbReference>
<dbReference type="Pfam" id="PF04051">
    <property type="entry name" value="TRAPP"/>
    <property type="match status" value="1"/>
</dbReference>
<evidence type="ECO:0000313" key="13">
    <source>
        <dbReference type="Proteomes" id="UP000091918"/>
    </source>
</evidence>
<keyword evidence="13" id="KW-1185">Reference proteome</keyword>
<reference evidence="12 13" key="1">
    <citation type="submission" date="2015-07" db="EMBL/GenBank/DDBJ databases">
        <title>Emmonsia species relationships and genome sequence.</title>
        <authorList>
            <person name="Cuomo C.A."/>
            <person name="Schwartz I.S."/>
            <person name="Kenyon C."/>
            <person name="de Hoog G.S."/>
            <person name="Govender N.P."/>
            <person name="Botha A."/>
            <person name="Moreno L."/>
            <person name="de Vries M."/>
            <person name="Munoz J.F."/>
            <person name="Stielow J.B."/>
        </authorList>
    </citation>
    <scope>NUCLEOTIDE SEQUENCE [LARGE SCALE GENOMIC DNA]</scope>
    <source>
        <strain evidence="12 13">CBS 136260</strain>
    </source>
</reference>
<feature type="domain" description="SAP" evidence="9">
    <location>
        <begin position="18"/>
        <end position="52"/>
    </location>
</feature>
<feature type="domain" description="PINIT" evidence="11">
    <location>
        <begin position="109"/>
        <end position="261"/>
    </location>
</feature>
<dbReference type="GO" id="GO:0005801">
    <property type="term" value="C:cis-Golgi network"/>
    <property type="evidence" value="ECO:0007669"/>
    <property type="project" value="TreeGrafter"/>
</dbReference>
<comment type="similarity">
    <text evidence="3">Belongs to the TRAPP small subunits family. BET3 subfamily.</text>
</comment>
<evidence type="ECO:0000256" key="6">
    <source>
        <dbReference type="ARBA" id="ARBA00022833"/>
    </source>
</evidence>
<evidence type="ECO:0000256" key="3">
    <source>
        <dbReference type="ARBA" id="ARBA00006218"/>
    </source>
</evidence>
<comment type="pathway">
    <text evidence="1">Protein modification; protein sumoylation.</text>
</comment>
<dbReference type="EMBL" id="LGUA01000539">
    <property type="protein sequence ID" value="OAX81138.1"/>
    <property type="molecule type" value="Genomic_DNA"/>
</dbReference>
<evidence type="ECO:0000256" key="5">
    <source>
        <dbReference type="ARBA" id="ARBA00022771"/>
    </source>
</evidence>
<sequence length="806" mass="89750">MASAGLDGQELTRVVFLMRSLVIAQLKDILRTENLAVSGVKSVLQHRIIDRLEGLFRAGKVDEYNQLKAVIYALAQPQVPSTPRQSATATQHPQSAPSTYAQQLVPFSLPMTPSHTLSTARLSFKQSPFYSILEPLTPVVECKVRESTRDSVNLKVILTAPNAHRLQNDPSLRVMVYCAADSGLTQYTKCDVAFPHQVELKANLDDVKANLRGLKNKPGSTRPADITSFIRKKSGYVNHVVMTYALTQKKHYVVINLVRKHSVEELVDQLRARKTIAAEQVIREMKNKADDADIVATSAVMSLKCPLSTLRIAVPCRSTICSHNQCFEVCRFVANRTSPSWSLLLYKPLENSQKLPILPTLTNIIRYVDNILKSTPSSLDQVTVEPDGKWHITKDDDNIIRGGNQSPPNDDGDGDLVEIQDSRVVTLKQEPSTVPMGVHRTPSAQPREISSIPSASRPTPNNKRPASQVIDLTISDDDDDDEEPPRPAKRPHMQPSPNQYSRNRYSELTSRASVSNASYGISSQSGSNSPAPNSFYYDTSQIYIPGNFQNLTVQIFFISRKSAPPPSSAVPANQLNSPSGPPNINPPRSVSQMAFDATIPPFNASDPHARFLSASCLDLLLIELVPMAERLAEELSGVDEKLDEEEHREATFYRLETLGFRVGQGLAERFSRDRPRFTDNLDVIKFLCKDFWTILFRKQIDNLKTNHRGVYVLTDNAFRPFTRMSMSNRNEAIAKAQSYLWFPCGIIRGGLSSMGINATVQAESSDLPGATFQIKTVQIAQPPSQLQQQQQQQQLQQLQQLQQPKS</sequence>
<dbReference type="OrthoDB" id="28127at2759"/>
<dbReference type="InterPro" id="IPR038654">
    <property type="entry name" value="PINIT_sf"/>
</dbReference>
<dbReference type="GO" id="GO:0005802">
    <property type="term" value="C:trans-Golgi network"/>
    <property type="evidence" value="ECO:0007669"/>
    <property type="project" value="TreeGrafter"/>
</dbReference>
<keyword evidence="5 7" id="KW-0863">Zinc-finger</keyword>
<evidence type="ECO:0000313" key="12">
    <source>
        <dbReference type="EMBL" id="OAX81138.1"/>
    </source>
</evidence>
<feature type="compositionally biased region" description="Polar residues" evidence="8">
    <location>
        <begin position="451"/>
        <end position="465"/>
    </location>
</feature>
<feature type="compositionally biased region" description="Basic and acidic residues" evidence="8">
    <location>
        <begin position="390"/>
        <end position="399"/>
    </location>
</feature>
<comment type="caution">
    <text evidence="12">The sequence shown here is derived from an EMBL/GenBank/DDBJ whole genome shotgun (WGS) entry which is preliminary data.</text>
</comment>
<dbReference type="PANTHER" id="PTHR12817:SF0">
    <property type="entry name" value="GEO08327P1"/>
    <property type="match status" value="1"/>
</dbReference>
<dbReference type="STRING" id="1658172.A0A1B7NWH5"/>
<evidence type="ECO:0000256" key="7">
    <source>
        <dbReference type="PROSITE-ProRule" id="PRU00452"/>
    </source>
</evidence>
<accession>A0A1B7NWH5</accession>
<dbReference type="SMART" id="SM00513">
    <property type="entry name" value="SAP"/>
    <property type="match status" value="1"/>
</dbReference>
<gene>
    <name evidence="12" type="ORF">ACJ72_04521</name>
</gene>
<feature type="region of interest" description="Disordered" evidence="8">
    <location>
        <begin position="390"/>
        <end position="502"/>
    </location>
</feature>
<protein>
    <recommendedName>
        <fullName evidence="14">SAP domain-containing protein</fullName>
    </recommendedName>
</protein>
<dbReference type="GO" id="GO:0006888">
    <property type="term" value="P:endoplasmic reticulum to Golgi vesicle-mediated transport"/>
    <property type="evidence" value="ECO:0007669"/>
    <property type="project" value="TreeGrafter"/>
</dbReference>
<dbReference type="Pfam" id="PF14324">
    <property type="entry name" value="PINIT"/>
    <property type="match status" value="1"/>
</dbReference>
<dbReference type="InterPro" id="IPR013083">
    <property type="entry name" value="Znf_RING/FYVE/PHD"/>
</dbReference>
<evidence type="ECO:0000256" key="8">
    <source>
        <dbReference type="SAM" id="MobiDB-lite"/>
    </source>
</evidence>
<dbReference type="GO" id="GO:0030008">
    <property type="term" value="C:TRAPP complex"/>
    <property type="evidence" value="ECO:0007669"/>
    <property type="project" value="TreeGrafter"/>
</dbReference>
<dbReference type="InterPro" id="IPR024096">
    <property type="entry name" value="NO_sig/Golgi_transp_ligand-bd"/>
</dbReference>